<evidence type="ECO:0000313" key="5">
    <source>
        <dbReference type="EMBL" id="MBD8875886.1"/>
    </source>
</evidence>
<reference evidence="5 6" key="1">
    <citation type="submission" date="2020-09" db="EMBL/GenBank/DDBJ databases">
        <title>The genome sequence of type strain Labrenzia polysiphoniae KACC 19711.</title>
        <authorList>
            <person name="Liu Y."/>
        </authorList>
    </citation>
    <scope>NUCLEOTIDE SEQUENCE [LARGE SCALE GENOMIC DNA]</scope>
    <source>
        <strain evidence="5 6">KACC 19711</strain>
    </source>
</reference>
<evidence type="ECO:0000259" key="4">
    <source>
        <dbReference type="Pfam" id="PF03328"/>
    </source>
</evidence>
<evidence type="ECO:0000256" key="1">
    <source>
        <dbReference type="ARBA" id="ARBA00005568"/>
    </source>
</evidence>
<dbReference type="GO" id="GO:0016829">
    <property type="term" value="F:lyase activity"/>
    <property type="evidence" value="ECO:0007669"/>
    <property type="project" value="UniProtKB-KW"/>
</dbReference>
<dbReference type="PANTHER" id="PTHR30502:SF0">
    <property type="entry name" value="PHOSPHOENOLPYRUVATE CARBOXYLASE FAMILY PROTEIN"/>
    <property type="match status" value="1"/>
</dbReference>
<keyword evidence="6" id="KW-1185">Reference proteome</keyword>
<accession>A0ABR9CAH2</accession>
<protein>
    <submittedName>
        <fullName evidence="5">HpcH/HpaI aldolase/citrate lyase family protein</fullName>
    </submittedName>
</protein>
<evidence type="ECO:0000256" key="2">
    <source>
        <dbReference type="ARBA" id="ARBA00022723"/>
    </source>
</evidence>
<organism evidence="5 6">
    <name type="scientific">Roseibium polysiphoniae</name>
    <dbReference type="NCBI Taxonomy" id="2571221"/>
    <lineage>
        <taxon>Bacteria</taxon>
        <taxon>Pseudomonadati</taxon>
        <taxon>Pseudomonadota</taxon>
        <taxon>Alphaproteobacteria</taxon>
        <taxon>Hyphomicrobiales</taxon>
        <taxon>Stappiaceae</taxon>
        <taxon>Roseibium</taxon>
    </lineage>
</organism>
<dbReference type="EMBL" id="JACYXJ010000002">
    <property type="protein sequence ID" value="MBD8875886.1"/>
    <property type="molecule type" value="Genomic_DNA"/>
</dbReference>
<dbReference type="InterPro" id="IPR005000">
    <property type="entry name" value="Aldolase/citrate-lyase_domain"/>
</dbReference>
<dbReference type="Gene3D" id="3.20.20.60">
    <property type="entry name" value="Phosphoenolpyruvate-binding domains"/>
    <property type="match status" value="1"/>
</dbReference>
<dbReference type="RefSeq" id="WP_192108319.1">
    <property type="nucleotide sequence ID" value="NZ_JACYXJ010000002.1"/>
</dbReference>
<dbReference type="SUPFAM" id="SSF51621">
    <property type="entry name" value="Phosphoenolpyruvate/pyruvate domain"/>
    <property type="match status" value="1"/>
</dbReference>
<proteinExistence type="inferred from homology"/>
<evidence type="ECO:0000313" key="6">
    <source>
        <dbReference type="Proteomes" id="UP000615687"/>
    </source>
</evidence>
<dbReference type="InterPro" id="IPR050251">
    <property type="entry name" value="HpcH-HpaI_aldolase"/>
</dbReference>
<evidence type="ECO:0000256" key="3">
    <source>
        <dbReference type="ARBA" id="ARBA00023239"/>
    </source>
</evidence>
<gene>
    <name evidence="5" type="ORF">IG617_06280</name>
</gene>
<keyword evidence="2" id="KW-0479">Metal-binding</keyword>
<dbReference type="InterPro" id="IPR040442">
    <property type="entry name" value="Pyrv_kinase-like_dom_sf"/>
</dbReference>
<comment type="similarity">
    <text evidence="1">Belongs to the HpcH/HpaI aldolase family.</text>
</comment>
<dbReference type="Pfam" id="PF03328">
    <property type="entry name" value="HpcH_HpaI"/>
    <property type="match status" value="1"/>
</dbReference>
<dbReference type="Proteomes" id="UP000615687">
    <property type="component" value="Unassembled WGS sequence"/>
</dbReference>
<comment type="caution">
    <text evidence="5">The sequence shown here is derived from an EMBL/GenBank/DDBJ whole genome shotgun (WGS) entry which is preliminary data.</text>
</comment>
<keyword evidence="3 5" id="KW-0456">Lyase</keyword>
<feature type="domain" description="HpcH/HpaI aldolase/citrate lyase" evidence="4">
    <location>
        <begin position="18"/>
        <end position="245"/>
    </location>
</feature>
<dbReference type="PANTHER" id="PTHR30502">
    <property type="entry name" value="2-KETO-3-DEOXY-L-RHAMNONATE ALDOLASE"/>
    <property type="match status" value="1"/>
</dbReference>
<dbReference type="InterPro" id="IPR015813">
    <property type="entry name" value="Pyrv/PenolPyrv_kinase-like_dom"/>
</dbReference>
<sequence>MPAPQNTFKAALKRGEAQMGCWMGLADAYVAEITATAGFDWVLIDGEHAPNDLRSILSQLRTVQASSSHPVVRLPVGETWMIKQALDIGAQSLLIPMVESLAQAEDLVAAVHYPPKGTRGVGAALGRASRFGAIEDYATTADAQICLLLQVENLAGLAELDDFLKLDGVDGVFIGPADLSADMGFLGNAMHPKVIETINDAITRIKNAGKAPGILTTDPAFQKSCLDLGASFVATDVDVFRFANAIRQAASDAKALRGG</sequence>
<name>A0ABR9CAH2_9HYPH</name>